<dbReference type="AlphaFoldDB" id="A0A518DLK8"/>
<dbReference type="SUPFAM" id="SSF53187">
    <property type="entry name" value="Zn-dependent exopeptidases"/>
    <property type="match status" value="1"/>
</dbReference>
<keyword evidence="5" id="KW-0645">Protease</keyword>
<dbReference type="GO" id="GO:0008270">
    <property type="term" value="F:zinc ion binding"/>
    <property type="evidence" value="ECO:0007669"/>
    <property type="project" value="InterPro"/>
</dbReference>
<dbReference type="Gene3D" id="3.40.630.10">
    <property type="entry name" value="Zn peptidases"/>
    <property type="match status" value="1"/>
</dbReference>
<dbReference type="Proteomes" id="UP000317648">
    <property type="component" value="Chromosome"/>
</dbReference>
<dbReference type="GO" id="GO:0004181">
    <property type="term" value="F:metallocarboxypeptidase activity"/>
    <property type="evidence" value="ECO:0007669"/>
    <property type="project" value="InterPro"/>
</dbReference>
<dbReference type="InterPro" id="IPR011990">
    <property type="entry name" value="TPR-like_helical_dom_sf"/>
</dbReference>
<dbReference type="PROSITE" id="PS52035">
    <property type="entry name" value="PEPTIDASE_M14"/>
    <property type="match status" value="1"/>
</dbReference>
<dbReference type="PANTHER" id="PTHR12756:SF11">
    <property type="entry name" value="CYTOSOLIC CARBOXYPEPTIDASE 1"/>
    <property type="match status" value="1"/>
</dbReference>
<evidence type="ECO:0000313" key="6">
    <source>
        <dbReference type="Proteomes" id="UP000317648"/>
    </source>
</evidence>
<evidence type="ECO:0000256" key="3">
    <source>
        <dbReference type="SAM" id="SignalP"/>
    </source>
</evidence>
<evidence type="ECO:0000259" key="4">
    <source>
        <dbReference type="PROSITE" id="PS52035"/>
    </source>
</evidence>
<comment type="similarity">
    <text evidence="2">Belongs to the peptidase M14 family.</text>
</comment>
<dbReference type="Gene3D" id="1.25.40.10">
    <property type="entry name" value="Tetratricopeptide repeat domain"/>
    <property type="match status" value="1"/>
</dbReference>
<sequence precursor="true">MSVKRLALSSLLPLAAVLFSGALVARADAQVAINTDFPGGNVLVEKVEGDTISIAPDLRGGRNWFYWYFEAEAAKPGRVTFLFPASAGAQIGVNGPAVSLDGGQSWDWLGTKEVRFQDTRASTPADSFSYTFTAANPKVRFSVGIPYLPANLDAFVERIGKNPHLHREGLAKTRNGTPVDVWRIGQPGPGVTPVLVSARHHACEAMASYVLEGFLEEALSDSQAAQAFRKKYLLYAVPIVDIDGVAAGDQGKWRSPHDHNRDYGQPVMRYPEVIAITELAKAVGVEIALDFHCPTLRMDIHQGFYFAGIKRPHILDNMNELIGWMNEERPPAIVSQERDLLSPPDEEPPTGGMPFSNHFAYQPGVHFAATLECPYTQRGNDLDEELARDYGRSLLRAWVRTEFISIEPGAARKEWDSQRFHAFRKTFLDSYKSKPAEAEAMANAYLTDDTSPVLYQVESQNLLGTMRLRQRKYEEALARFDTAFSHPQATPSQKATAAAERVLVVCAAGEAMTGKLAAVLQDFENLPYPSSKQLAAVHEAAAGAFAQQGEHQKALMHAQGWFERASRYYRGSALLSVASAYDGLQQKDEALAARRQAVAILRKELDPVPVGVFGPLMGADLLEALDGIPTATDAEKQAAADIVLNHKLQLESPLRRVKAILPKAP</sequence>
<dbReference type="InterPro" id="IPR000834">
    <property type="entry name" value="Peptidase_M14"/>
</dbReference>
<keyword evidence="6" id="KW-1185">Reference proteome</keyword>
<reference evidence="5 6" key="1">
    <citation type="submission" date="2019-02" db="EMBL/GenBank/DDBJ databases">
        <title>Deep-cultivation of Planctomycetes and their phenomic and genomic characterization uncovers novel biology.</title>
        <authorList>
            <person name="Wiegand S."/>
            <person name="Jogler M."/>
            <person name="Boedeker C."/>
            <person name="Pinto D."/>
            <person name="Vollmers J."/>
            <person name="Rivas-Marin E."/>
            <person name="Kohn T."/>
            <person name="Peeters S.H."/>
            <person name="Heuer A."/>
            <person name="Rast P."/>
            <person name="Oberbeckmann S."/>
            <person name="Bunk B."/>
            <person name="Jeske O."/>
            <person name="Meyerdierks A."/>
            <person name="Storesund J.E."/>
            <person name="Kallscheuer N."/>
            <person name="Luecker S."/>
            <person name="Lage O.M."/>
            <person name="Pohl T."/>
            <person name="Merkel B.J."/>
            <person name="Hornburger P."/>
            <person name="Mueller R.-W."/>
            <person name="Bruemmer F."/>
            <person name="Labrenz M."/>
            <person name="Spormann A.M."/>
            <person name="Op den Camp H."/>
            <person name="Overmann J."/>
            <person name="Amann R."/>
            <person name="Jetten M.S.M."/>
            <person name="Mascher T."/>
            <person name="Medema M.H."/>
            <person name="Devos D.P."/>
            <person name="Kaster A.-K."/>
            <person name="Ovreas L."/>
            <person name="Rohde M."/>
            <person name="Galperin M.Y."/>
            <person name="Jogler C."/>
        </authorList>
    </citation>
    <scope>NUCLEOTIDE SEQUENCE [LARGE SCALE GENOMIC DNA]</scope>
    <source>
        <strain evidence="5 6">Pla85_3_4</strain>
    </source>
</reference>
<dbReference type="OrthoDB" id="2587360at2"/>
<dbReference type="SUPFAM" id="SSF48452">
    <property type="entry name" value="TPR-like"/>
    <property type="match status" value="1"/>
</dbReference>
<feature type="signal peptide" evidence="3">
    <location>
        <begin position="1"/>
        <end position="29"/>
    </location>
</feature>
<gene>
    <name evidence="5" type="ORF">Pla8534_04640</name>
</gene>
<organism evidence="5 6">
    <name type="scientific">Lignipirellula cremea</name>
    <dbReference type="NCBI Taxonomy" id="2528010"/>
    <lineage>
        <taxon>Bacteria</taxon>
        <taxon>Pseudomonadati</taxon>
        <taxon>Planctomycetota</taxon>
        <taxon>Planctomycetia</taxon>
        <taxon>Pirellulales</taxon>
        <taxon>Pirellulaceae</taxon>
        <taxon>Lignipirellula</taxon>
    </lineage>
</organism>
<dbReference type="PANTHER" id="PTHR12756">
    <property type="entry name" value="CYTOSOLIC CARBOXYPEPTIDASE"/>
    <property type="match status" value="1"/>
</dbReference>
<evidence type="ECO:0000313" key="5">
    <source>
        <dbReference type="EMBL" id="QDU92716.1"/>
    </source>
</evidence>
<feature type="domain" description="Peptidase M14" evidence="4">
    <location>
        <begin position="145"/>
        <end position="398"/>
    </location>
</feature>
<feature type="active site" description="Proton donor/acceptor" evidence="2">
    <location>
        <position position="372"/>
    </location>
</feature>
<name>A0A518DLK8_9BACT</name>
<keyword evidence="3" id="KW-0732">Signal</keyword>
<dbReference type="RefSeq" id="WP_145048913.1">
    <property type="nucleotide sequence ID" value="NZ_CP036433.1"/>
</dbReference>
<comment type="cofactor">
    <cofactor evidence="1">
        <name>Zn(2+)</name>
        <dbReference type="ChEBI" id="CHEBI:29105"/>
    </cofactor>
</comment>
<accession>A0A518DLK8</accession>
<dbReference type="InterPro" id="IPR050821">
    <property type="entry name" value="Cytosolic_carboxypeptidase"/>
</dbReference>
<keyword evidence="5" id="KW-0378">Hydrolase</keyword>
<evidence type="ECO:0000256" key="1">
    <source>
        <dbReference type="ARBA" id="ARBA00001947"/>
    </source>
</evidence>
<protein>
    <submittedName>
        <fullName evidence="5">Zinc carboxypeptidase</fullName>
    </submittedName>
</protein>
<dbReference type="KEGG" id="lcre:Pla8534_04640"/>
<keyword evidence="5" id="KW-0121">Carboxypeptidase</keyword>
<dbReference type="GO" id="GO:0006508">
    <property type="term" value="P:proteolysis"/>
    <property type="evidence" value="ECO:0007669"/>
    <property type="project" value="InterPro"/>
</dbReference>
<feature type="chain" id="PRO_5021773061" evidence="3">
    <location>
        <begin position="30"/>
        <end position="665"/>
    </location>
</feature>
<dbReference type="EMBL" id="CP036433">
    <property type="protein sequence ID" value="QDU92716.1"/>
    <property type="molecule type" value="Genomic_DNA"/>
</dbReference>
<proteinExistence type="inferred from homology"/>
<evidence type="ECO:0000256" key="2">
    <source>
        <dbReference type="PROSITE-ProRule" id="PRU01379"/>
    </source>
</evidence>
<dbReference type="Pfam" id="PF00246">
    <property type="entry name" value="Peptidase_M14"/>
    <property type="match status" value="1"/>
</dbReference>